<evidence type="ECO:0000259" key="1">
    <source>
        <dbReference type="Pfam" id="PF19580"/>
    </source>
</evidence>
<keyword evidence="2" id="KW-0255">Endonuclease</keyword>
<dbReference type="SUPFAM" id="SSF56219">
    <property type="entry name" value="DNase I-like"/>
    <property type="match status" value="1"/>
</dbReference>
<dbReference type="GO" id="GO:0004527">
    <property type="term" value="F:exonuclease activity"/>
    <property type="evidence" value="ECO:0007669"/>
    <property type="project" value="UniProtKB-KW"/>
</dbReference>
<dbReference type="InterPro" id="IPR005135">
    <property type="entry name" value="Endo/exonuclease/phosphatase"/>
</dbReference>
<keyword evidence="2" id="KW-0269">Exonuclease</keyword>
<dbReference type="RefSeq" id="WP_090895796.1">
    <property type="nucleotide sequence ID" value="NZ_CZPZ01000009.1"/>
</dbReference>
<dbReference type="Gene3D" id="3.60.10.10">
    <property type="entry name" value="Endonuclease/exonuclease/phosphatase"/>
    <property type="match status" value="1"/>
</dbReference>
<dbReference type="STRING" id="1742973.COMA2_170046"/>
<reference evidence="3" key="1">
    <citation type="submission" date="2015-10" db="EMBL/GenBank/DDBJ databases">
        <authorList>
            <person name="Luecker S."/>
            <person name="Luecker S."/>
        </authorList>
    </citation>
    <scope>NUCLEOTIDE SEQUENCE [LARGE SCALE GENOMIC DNA]</scope>
</reference>
<feature type="domain" description="Endonuclease/exonuclease/phosphatase" evidence="1">
    <location>
        <begin position="121"/>
        <end position="292"/>
    </location>
</feature>
<proteinExistence type="predicted"/>
<accession>A0A0S4LBG2</accession>
<name>A0A0S4LBG2_9BACT</name>
<dbReference type="Proteomes" id="UP000198736">
    <property type="component" value="Unassembled WGS sequence"/>
</dbReference>
<dbReference type="Pfam" id="PF19580">
    <property type="entry name" value="Exo_endo_phos_3"/>
    <property type="match status" value="1"/>
</dbReference>
<organism evidence="2 3">
    <name type="scientific">Candidatus Nitrospira nitrificans</name>
    <dbReference type="NCBI Taxonomy" id="1742973"/>
    <lineage>
        <taxon>Bacteria</taxon>
        <taxon>Pseudomonadati</taxon>
        <taxon>Nitrospirota</taxon>
        <taxon>Nitrospiria</taxon>
        <taxon>Nitrospirales</taxon>
        <taxon>Nitrospiraceae</taxon>
        <taxon>Nitrospira</taxon>
    </lineage>
</organism>
<dbReference type="EMBL" id="CZPZ01000009">
    <property type="protein sequence ID" value="CUS34511.1"/>
    <property type="molecule type" value="Genomic_DNA"/>
</dbReference>
<dbReference type="GO" id="GO:0004519">
    <property type="term" value="F:endonuclease activity"/>
    <property type="evidence" value="ECO:0007669"/>
    <property type="project" value="UniProtKB-KW"/>
</dbReference>
<evidence type="ECO:0000313" key="2">
    <source>
        <dbReference type="EMBL" id="CUS34511.1"/>
    </source>
</evidence>
<gene>
    <name evidence="2" type="ORF">COMA2_170046</name>
</gene>
<dbReference type="PANTHER" id="PTHR42834:SF1">
    <property type="entry name" value="ENDONUCLEASE_EXONUCLEASE_PHOSPHATASE FAMILY PROTEIN (AFU_ORTHOLOGUE AFUA_3G09210)"/>
    <property type="match status" value="1"/>
</dbReference>
<keyword evidence="3" id="KW-1185">Reference proteome</keyword>
<keyword evidence="2" id="KW-0540">Nuclease</keyword>
<dbReference type="AlphaFoldDB" id="A0A0S4LBG2"/>
<protein>
    <submittedName>
        <fullName evidence="2">Endonuclease/exonuclease/phosphatase</fullName>
    </submittedName>
</protein>
<dbReference type="PANTHER" id="PTHR42834">
    <property type="entry name" value="ENDONUCLEASE/EXONUCLEASE/PHOSPHATASE FAMILY PROTEIN (AFU_ORTHOLOGUE AFUA_3G09210)"/>
    <property type="match status" value="1"/>
</dbReference>
<dbReference type="OrthoDB" id="1398885at2"/>
<keyword evidence="2" id="KW-0378">Hydrolase</keyword>
<dbReference type="InterPro" id="IPR036691">
    <property type="entry name" value="Endo/exonu/phosph_ase_sf"/>
</dbReference>
<evidence type="ECO:0000313" key="3">
    <source>
        <dbReference type="Proteomes" id="UP000198736"/>
    </source>
</evidence>
<sequence>MRLATFNVENLFDRSKIMNLNKWTDGSKILKDYARLTDLVGQDVYSSTDKKEMLKIMEKYPGLSSPQKKDSTYIRLRDIRGDFLKKPQGQSVQIVANGRSSWIGWFELNTEPISEVATENTARVVRLLNADILGVVEAEDRTGLKAFNDTVVKKIGGQPYDHVMLIDGNDERGIDVGIISRSKLPIVSMRSHVDDQDQEGSIFSRDCAEYTFGLSEGRTLLVLVNHLKSKGYGTQGDSDAKRLRQARQIRKIYDQRRQEGFQYIAIIGDFNDTPDSGPLAPLLKEESDLKDVAAHPNYHNDGRPGTHGNGTASSKLDYILLSPSLWATVQQAGIERRGVWGGKNGTLWPILPEIKSAKDAASDHAALWVDLAI</sequence>